<accession>A0ABV6A5J7</accession>
<keyword evidence="9" id="KW-1185">Reference proteome</keyword>
<sequence length="95" mass="9919">MEVSGIVSAVVVGMIIGVVARIVVPGKQRIPLWLTALVGIVAALLGTFVATLLGIGETPGVDWIEVLIQVGIAAVGVTVASAQLAPKRRRRRARR</sequence>
<dbReference type="InterPro" id="IPR007341">
    <property type="entry name" value="Transgly_assoc"/>
</dbReference>
<dbReference type="PANTHER" id="PTHR33884:SF3">
    <property type="entry name" value="UPF0410 PROTEIN YMGE"/>
    <property type="match status" value="1"/>
</dbReference>
<evidence type="ECO:0000256" key="3">
    <source>
        <dbReference type="ARBA" id="ARBA00022475"/>
    </source>
</evidence>
<proteinExistence type="inferred from homology"/>
<evidence type="ECO:0000256" key="1">
    <source>
        <dbReference type="ARBA" id="ARBA00004651"/>
    </source>
</evidence>
<comment type="similarity">
    <text evidence="2">Belongs to the UPF0410 family.</text>
</comment>
<evidence type="ECO:0000256" key="2">
    <source>
        <dbReference type="ARBA" id="ARBA00011006"/>
    </source>
</evidence>
<dbReference type="PANTHER" id="PTHR33884">
    <property type="entry name" value="UPF0410 PROTEIN YMGE"/>
    <property type="match status" value="1"/>
</dbReference>
<comment type="caution">
    <text evidence="8">The sequence shown here is derived from an EMBL/GenBank/DDBJ whole genome shotgun (WGS) entry which is preliminary data.</text>
</comment>
<feature type="transmembrane region" description="Helical" evidence="7">
    <location>
        <begin position="66"/>
        <end position="85"/>
    </location>
</feature>
<keyword evidence="6 7" id="KW-0472">Membrane</keyword>
<feature type="transmembrane region" description="Helical" evidence="7">
    <location>
        <begin position="31"/>
        <end position="54"/>
    </location>
</feature>
<keyword evidence="3" id="KW-1003">Cell membrane</keyword>
<reference evidence="8 9" key="1">
    <citation type="submission" date="2024-09" db="EMBL/GenBank/DDBJ databases">
        <authorList>
            <person name="Sun Q."/>
            <person name="Mori K."/>
        </authorList>
    </citation>
    <scope>NUCLEOTIDE SEQUENCE [LARGE SCALE GENOMIC DNA]</scope>
    <source>
        <strain evidence="8 9">TBRC 7907</strain>
    </source>
</reference>
<dbReference type="EMBL" id="JBHLZU010000027">
    <property type="protein sequence ID" value="MFB9908451.1"/>
    <property type="molecule type" value="Genomic_DNA"/>
</dbReference>
<evidence type="ECO:0000256" key="4">
    <source>
        <dbReference type="ARBA" id="ARBA00022692"/>
    </source>
</evidence>
<evidence type="ECO:0000256" key="7">
    <source>
        <dbReference type="SAM" id="Phobius"/>
    </source>
</evidence>
<name>A0ABV6A5J7_9PSEU</name>
<comment type="subcellular location">
    <subcellularLocation>
        <location evidence="1">Cell membrane</location>
        <topology evidence="1">Multi-pass membrane protein</topology>
    </subcellularLocation>
</comment>
<organism evidence="8 9">
    <name type="scientific">Allokutzneria oryzae</name>
    <dbReference type="NCBI Taxonomy" id="1378989"/>
    <lineage>
        <taxon>Bacteria</taxon>
        <taxon>Bacillati</taxon>
        <taxon>Actinomycetota</taxon>
        <taxon>Actinomycetes</taxon>
        <taxon>Pseudonocardiales</taxon>
        <taxon>Pseudonocardiaceae</taxon>
        <taxon>Allokutzneria</taxon>
    </lineage>
</organism>
<keyword evidence="5 7" id="KW-1133">Transmembrane helix</keyword>
<evidence type="ECO:0000256" key="5">
    <source>
        <dbReference type="ARBA" id="ARBA00022989"/>
    </source>
</evidence>
<feature type="transmembrane region" description="Helical" evidence="7">
    <location>
        <begin position="6"/>
        <end position="24"/>
    </location>
</feature>
<evidence type="ECO:0000313" key="9">
    <source>
        <dbReference type="Proteomes" id="UP001589693"/>
    </source>
</evidence>
<dbReference type="Proteomes" id="UP001589693">
    <property type="component" value="Unassembled WGS sequence"/>
</dbReference>
<evidence type="ECO:0000256" key="6">
    <source>
        <dbReference type="ARBA" id="ARBA00023136"/>
    </source>
</evidence>
<keyword evidence="4 7" id="KW-0812">Transmembrane</keyword>
<protein>
    <submittedName>
        <fullName evidence="8">GlsB/YeaQ/YmgE family stress response membrane protein</fullName>
    </submittedName>
</protein>
<dbReference type="RefSeq" id="WP_377860177.1">
    <property type="nucleotide sequence ID" value="NZ_JBHLZU010000027.1"/>
</dbReference>
<gene>
    <name evidence="8" type="ORF">ACFFQA_31325</name>
</gene>
<evidence type="ECO:0000313" key="8">
    <source>
        <dbReference type="EMBL" id="MFB9908451.1"/>
    </source>
</evidence>